<dbReference type="SUPFAM" id="SSF56672">
    <property type="entry name" value="DNA/RNA polymerases"/>
    <property type="match status" value="1"/>
</dbReference>
<feature type="chain" id="PRO_5036673292" evidence="1">
    <location>
        <begin position="20"/>
        <end position="210"/>
    </location>
</feature>
<dbReference type="PANTHER" id="PTHR37984">
    <property type="entry name" value="PROTEIN CBG26694"/>
    <property type="match status" value="1"/>
</dbReference>
<dbReference type="Gene3D" id="3.10.10.10">
    <property type="entry name" value="HIV Type 1 Reverse Transcriptase, subunit A, domain 1"/>
    <property type="match status" value="1"/>
</dbReference>
<reference evidence="3" key="1">
    <citation type="submission" date="2022-11" db="UniProtKB">
        <authorList>
            <consortium name="WormBaseParasite"/>
        </authorList>
    </citation>
    <scope>IDENTIFICATION</scope>
</reference>
<dbReference type="InterPro" id="IPR043128">
    <property type="entry name" value="Rev_trsase/Diguanyl_cyclase"/>
</dbReference>
<dbReference type="InterPro" id="IPR050951">
    <property type="entry name" value="Retrovirus_Pol_polyprotein"/>
</dbReference>
<dbReference type="Gene3D" id="3.30.70.270">
    <property type="match status" value="1"/>
</dbReference>
<feature type="signal peptide" evidence="1">
    <location>
        <begin position="1"/>
        <end position="19"/>
    </location>
</feature>
<dbReference type="AlphaFoldDB" id="A0A914R0K0"/>
<name>A0A914R0K0_9BILA</name>
<accession>A0A914R0K0</accession>
<dbReference type="WBParaSite" id="PDA_v2.g9760.t1">
    <property type="protein sequence ID" value="PDA_v2.g9760.t1"/>
    <property type="gene ID" value="PDA_v2.g9760"/>
</dbReference>
<proteinExistence type="predicted"/>
<dbReference type="Proteomes" id="UP000887578">
    <property type="component" value="Unplaced"/>
</dbReference>
<evidence type="ECO:0000313" key="2">
    <source>
        <dbReference type="Proteomes" id="UP000887578"/>
    </source>
</evidence>
<organism evidence="2 3">
    <name type="scientific">Panagrolaimus davidi</name>
    <dbReference type="NCBI Taxonomy" id="227884"/>
    <lineage>
        <taxon>Eukaryota</taxon>
        <taxon>Metazoa</taxon>
        <taxon>Ecdysozoa</taxon>
        <taxon>Nematoda</taxon>
        <taxon>Chromadorea</taxon>
        <taxon>Rhabditida</taxon>
        <taxon>Tylenchina</taxon>
        <taxon>Panagrolaimomorpha</taxon>
        <taxon>Panagrolaimoidea</taxon>
        <taxon>Panagrolaimidae</taxon>
        <taxon>Panagrolaimus</taxon>
    </lineage>
</organism>
<protein>
    <submittedName>
        <fullName evidence="3">Reverse transcriptase domain-containing protein</fullName>
    </submittedName>
</protein>
<sequence length="210" mass="23619">MDQNAWIYMSLLIIAQVSAKPQRGATPVYDINRSKTNVKPKAAYGRLPGTKVSPAVMQSSVNDLQKEFAALFEPGLGRCNKRYIHLQLKANARAIHVPARRMNEQAKEIAKEEIGRLCEIGVMQEFEGGFAEYATPGSIVKRKDGRSRFVVDYSTGLNDQLEESSYQLPVPEDIFDQLSGCSYFTQLDFSDAYHQIPLDEESQHHGRYAT</sequence>
<keyword evidence="2" id="KW-1185">Reference proteome</keyword>
<evidence type="ECO:0000313" key="3">
    <source>
        <dbReference type="WBParaSite" id="PDA_v2.g9760.t1"/>
    </source>
</evidence>
<dbReference type="PANTHER" id="PTHR37984:SF5">
    <property type="entry name" value="PROTEIN NYNRIN-LIKE"/>
    <property type="match status" value="1"/>
</dbReference>
<dbReference type="InterPro" id="IPR043502">
    <property type="entry name" value="DNA/RNA_pol_sf"/>
</dbReference>
<evidence type="ECO:0000256" key="1">
    <source>
        <dbReference type="SAM" id="SignalP"/>
    </source>
</evidence>
<keyword evidence="1" id="KW-0732">Signal</keyword>